<accession>W7CYH5</accession>
<protein>
    <recommendedName>
        <fullName evidence="1">Lactose phosphotransferase system repressor</fullName>
    </recommendedName>
</protein>
<name>W7CYH5_9LIST</name>
<dbReference type="SUPFAM" id="SSF100950">
    <property type="entry name" value="NagB/RpiA/CoA transferase-like"/>
    <property type="match status" value="1"/>
</dbReference>
<dbReference type="Pfam" id="PF00455">
    <property type="entry name" value="DeoRC"/>
    <property type="match status" value="1"/>
</dbReference>
<evidence type="ECO:0000313" key="9">
    <source>
        <dbReference type="Proteomes" id="UP000019243"/>
    </source>
</evidence>
<keyword evidence="2" id="KW-0678">Repressor</keyword>
<dbReference type="InterPro" id="IPR037171">
    <property type="entry name" value="NagB/RpiA_transferase-like"/>
</dbReference>
<evidence type="ECO:0000256" key="2">
    <source>
        <dbReference type="ARBA" id="ARBA00022491"/>
    </source>
</evidence>
<gene>
    <name evidence="8" type="ORF">BCAMP_01360</name>
</gene>
<comment type="function">
    <text evidence="6">Repressor of the lactose catabolism operon. Galactose-6-phosphate is the inducer.</text>
</comment>
<sequence length="251" mass="28225">MSNQERQQEIMAILRLKKEVKPCDLCLMLHSSLSTVRRDLIQLEKDGQIKRSYGKISLKQLAHTEPVFQQRQRQNRQAKQQMAEIASDFIGNGQTVFLDSSTSVHLLVPFLRDKQDIVIITNGLATAAQLNTETNNRVFFVGGELTPGLGGASGGLAEAFLLPFTIDVAFFSCRGIDPNFAYEANNQHAHFKQQVMDVSQQSILLCDATKFSTRYFYKLAQLTAFSAVITNQAPVDEHYLTASEAQPEFYW</sequence>
<dbReference type="AlphaFoldDB" id="W7CYH5"/>
<dbReference type="GO" id="GO:0003677">
    <property type="term" value="F:DNA binding"/>
    <property type="evidence" value="ECO:0007669"/>
    <property type="project" value="UniProtKB-KW"/>
</dbReference>
<dbReference type="InterPro" id="IPR018356">
    <property type="entry name" value="Tscrpt_reg_HTH_DeoR_CS"/>
</dbReference>
<dbReference type="PROSITE" id="PS51000">
    <property type="entry name" value="HTH_DEOR_2"/>
    <property type="match status" value="1"/>
</dbReference>
<keyword evidence="9" id="KW-1185">Reference proteome</keyword>
<evidence type="ECO:0000256" key="3">
    <source>
        <dbReference type="ARBA" id="ARBA00023015"/>
    </source>
</evidence>
<dbReference type="PROSITE" id="PS00894">
    <property type="entry name" value="HTH_DEOR_1"/>
    <property type="match status" value="1"/>
</dbReference>
<evidence type="ECO:0000256" key="6">
    <source>
        <dbReference type="ARBA" id="ARBA00024937"/>
    </source>
</evidence>
<organism evidence="8 9">
    <name type="scientific">Brochothrix campestris FSL F6-1037</name>
    <dbReference type="NCBI Taxonomy" id="1265861"/>
    <lineage>
        <taxon>Bacteria</taxon>
        <taxon>Bacillati</taxon>
        <taxon>Bacillota</taxon>
        <taxon>Bacilli</taxon>
        <taxon>Bacillales</taxon>
        <taxon>Listeriaceae</taxon>
        <taxon>Brochothrix</taxon>
    </lineage>
</organism>
<dbReference type="Proteomes" id="UP000019243">
    <property type="component" value="Unassembled WGS sequence"/>
</dbReference>
<comment type="caution">
    <text evidence="8">The sequence shown here is derived from an EMBL/GenBank/DDBJ whole genome shotgun (WGS) entry which is preliminary data.</text>
</comment>
<dbReference type="STRING" id="1265861.BCAMP_01360"/>
<dbReference type="EMBL" id="AODH01000004">
    <property type="protein sequence ID" value="EUJ42007.1"/>
    <property type="molecule type" value="Genomic_DNA"/>
</dbReference>
<evidence type="ECO:0000313" key="8">
    <source>
        <dbReference type="EMBL" id="EUJ42007.1"/>
    </source>
</evidence>
<dbReference type="GO" id="GO:0003700">
    <property type="term" value="F:DNA-binding transcription factor activity"/>
    <property type="evidence" value="ECO:0007669"/>
    <property type="project" value="InterPro"/>
</dbReference>
<dbReference type="InterPro" id="IPR050313">
    <property type="entry name" value="Carb_Metab_HTH_regulators"/>
</dbReference>
<dbReference type="SMART" id="SM00420">
    <property type="entry name" value="HTH_DEOR"/>
    <property type="match status" value="1"/>
</dbReference>
<feature type="domain" description="HTH deoR-type" evidence="7">
    <location>
        <begin position="3"/>
        <end position="58"/>
    </location>
</feature>
<dbReference type="InterPro" id="IPR001034">
    <property type="entry name" value="DeoR_HTH"/>
</dbReference>
<dbReference type="InterPro" id="IPR036390">
    <property type="entry name" value="WH_DNA-bd_sf"/>
</dbReference>
<keyword evidence="5" id="KW-0804">Transcription</keyword>
<keyword evidence="4" id="KW-0238">DNA-binding</keyword>
<dbReference type="SUPFAM" id="SSF46785">
    <property type="entry name" value="Winged helix' DNA-binding domain"/>
    <property type="match status" value="1"/>
</dbReference>
<dbReference type="PANTHER" id="PTHR30363">
    <property type="entry name" value="HTH-TYPE TRANSCRIPTIONAL REGULATOR SRLR-RELATED"/>
    <property type="match status" value="1"/>
</dbReference>
<dbReference type="Pfam" id="PF08220">
    <property type="entry name" value="HTH_DeoR"/>
    <property type="match status" value="1"/>
</dbReference>
<evidence type="ECO:0000256" key="4">
    <source>
        <dbReference type="ARBA" id="ARBA00023125"/>
    </source>
</evidence>
<reference evidence="8 9" key="1">
    <citation type="submission" date="2012-12" db="EMBL/GenBank/DDBJ databases">
        <title>Novel taxa of Listeriaceae from agricultural environments in the United States.</title>
        <authorList>
            <person name="den Bakker H.C."/>
            <person name="Allred A."/>
            <person name="Warchocki S."/>
            <person name="Wright E.M."/>
            <person name="Burrell A."/>
            <person name="Nightingale K.K."/>
            <person name="Kephart D."/>
            <person name="Wiedmann M."/>
        </authorList>
    </citation>
    <scope>NUCLEOTIDE SEQUENCE [LARGE SCALE GENOMIC DNA]</scope>
    <source>
        <strain evidence="8 9">FSL F6-1037</strain>
    </source>
</reference>
<dbReference type="PANTHER" id="PTHR30363:SF4">
    <property type="entry name" value="GLYCEROL-3-PHOSPHATE REGULON REPRESSOR"/>
    <property type="match status" value="1"/>
</dbReference>
<evidence type="ECO:0000256" key="1">
    <source>
        <dbReference type="ARBA" id="ARBA00021390"/>
    </source>
</evidence>
<evidence type="ECO:0000256" key="5">
    <source>
        <dbReference type="ARBA" id="ARBA00023163"/>
    </source>
</evidence>
<dbReference type="SMART" id="SM01134">
    <property type="entry name" value="DeoRC"/>
    <property type="match status" value="1"/>
</dbReference>
<dbReference type="Gene3D" id="3.40.50.1360">
    <property type="match status" value="1"/>
</dbReference>
<evidence type="ECO:0000259" key="7">
    <source>
        <dbReference type="PROSITE" id="PS51000"/>
    </source>
</evidence>
<proteinExistence type="predicted"/>
<dbReference type="InterPro" id="IPR014036">
    <property type="entry name" value="DeoR-like_C"/>
</dbReference>
<dbReference type="RefSeq" id="WP_035313029.1">
    <property type="nucleotide sequence ID" value="NZ_AODH01000004.1"/>
</dbReference>
<keyword evidence="3" id="KW-0805">Transcription regulation</keyword>